<dbReference type="InterPro" id="IPR017850">
    <property type="entry name" value="Alkaline_phosphatase_core_sf"/>
</dbReference>
<feature type="transmembrane region" description="Helical" evidence="2">
    <location>
        <begin position="63"/>
        <end position="84"/>
    </location>
</feature>
<comment type="similarity">
    <text evidence="1">Belongs to the sulfatase family.</text>
</comment>
<dbReference type="AlphaFoldDB" id="A0AA86PDX6"/>
<dbReference type="GO" id="GO:0004065">
    <property type="term" value="F:arylsulfatase activity"/>
    <property type="evidence" value="ECO:0007669"/>
    <property type="project" value="TreeGrafter"/>
</dbReference>
<name>A0AA86PDX6_9EUKA</name>
<evidence type="ECO:0000256" key="2">
    <source>
        <dbReference type="SAM" id="Phobius"/>
    </source>
</evidence>
<reference evidence="4" key="1">
    <citation type="submission" date="2023-06" db="EMBL/GenBank/DDBJ databases">
        <authorList>
            <person name="Kurt Z."/>
        </authorList>
    </citation>
    <scope>NUCLEOTIDE SEQUENCE</scope>
</reference>
<evidence type="ECO:0000313" key="4">
    <source>
        <dbReference type="EMBL" id="CAI9937216.1"/>
    </source>
</evidence>
<feature type="domain" description="Sulfatase N-terminal" evidence="3">
    <location>
        <begin position="369"/>
        <end position="721"/>
    </location>
</feature>
<gene>
    <name evidence="4" type="ORF">HINF_LOCUS24861</name>
    <name evidence="5" type="ORF">HINF_LOCUS27885</name>
</gene>
<evidence type="ECO:0000313" key="5">
    <source>
        <dbReference type="EMBL" id="CAL6020864.1"/>
    </source>
</evidence>
<feature type="transmembrane region" description="Helical" evidence="2">
    <location>
        <begin position="861"/>
        <end position="880"/>
    </location>
</feature>
<feature type="transmembrane region" description="Helical" evidence="2">
    <location>
        <begin position="174"/>
        <end position="198"/>
    </location>
</feature>
<dbReference type="PANTHER" id="PTHR42693">
    <property type="entry name" value="ARYLSULFATASE FAMILY MEMBER"/>
    <property type="match status" value="1"/>
</dbReference>
<comment type="caution">
    <text evidence="4">The sequence shown here is derived from an EMBL/GenBank/DDBJ whole genome shotgun (WGS) entry which is preliminary data.</text>
</comment>
<accession>A0AA86PDX6</accession>
<dbReference type="Gene3D" id="3.40.720.10">
    <property type="entry name" value="Alkaline Phosphatase, subunit A"/>
    <property type="match status" value="1"/>
</dbReference>
<dbReference type="InterPro" id="IPR050738">
    <property type="entry name" value="Sulfatase"/>
</dbReference>
<dbReference type="Pfam" id="PF00884">
    <property type="entry name" value="Sulfatase"/>
    <property type="match status" value="1"/>
</dbReference>
<evidence type="ECO:0000259" key="3">
    <source>
        <dbReference type="Pfam" id="PF00884"/>
    </source>
</evidence>
<dbReference type="EMBL" id="CAXDID020000087">
    <property type="protein sequence ID" value="CAL6020864.1"/>
    <property type="molecule type" value="Genomic_DNA"/>
</dbReference>
<evidence type="ECO:0000256" key="1">
    <source>
        <dbReference type="ARBA" id="ARBA00008779"/>
    </source>
</evidence>
<feature type="transmembrane region" description="Helical" evidence="2">
    <location>
        <begin position="23"/>
        <end position="43"/>
    </location>
</feature>
<keyword evidence="2" id="KW-0812">Transmembrane</keyword>
<organism evidence="4">
    <name type="scientific">Hexamita inflata</name>
    <dbReference type="NCBI Taxonomy" id="28002"/>
    <lineage>
        <taxon>Eukaryota</taxon>
        <taxon>Metamonada</taxon>
        <taxon>Diplomonadida</taxon>
        <taxon>Hexamitidae</taxon>
        <taxon>Hexamitinae</taxon>
        <taxon>Hexamita</taxon>
    </lineage>
</organism>
<dbReference type="InterPro" id="IPR000917">
    <property type="entry name" value="Sulfatase_N"/>
</dbReference>
<proteinExistence type="inferred from homology"/>
<dbReference type="SUPFAM" id="SSF53649">
    <property type="entry name" value="Alkaline phosphatase-like"/>
    <property type="match status" value="1"/>
</dbReference>
<keyword evidence="6" id="KW-1185">Reference proteome</keyword>
<protein>
    <submittedName>
        <fullName evidence="4">Sulfatase</fullName>
    </submittedName>
</protein>
<dbReference type="EMBL" id="CATOUU010000644">
    <property type="protein sequence ID" value="CAI9937216.1"/>
    <property type="molecule type" value="Genomic_DNA"/>
</dbReference>
<sequence>MSTEEKLICSQKNKIQKSQIKRAVPASFKIAASAFGYLSIIPLLTCFDRTTSESFMVANKWSIIPMLIMLALDLVNAAIISNFIVQAIRKPKVLRVTVYTALVGWYLFIFVISLLDLENLKELLKQMSQYYFATYIFHIATFFKFEPSVTGFVGSSKMSPAQLKKNLFNMQRSLAHWVTLGAWMASVTIIIIAIAVIMKQLEKKQTKRKVRRAPSTNASTNSNTELLQGDEPKISVETPQIEVFLKNERNLSYIAAIIGGVVCFIQLICFLSFILGSQNKFTVFVPGHWKLFKSAVPVRMNKKDFQKSVGVFRDSNPLAEGNYWLDQRANPEYPLVYGTLKQMCSYNPEKEECKTIQAVSAPTADIKPPNVVVLLIESFTPSPTFMENVVSKSSAQIETGPMFKEMYLPNLHALSKDSLNIASMSSQGLPTMYGWLGFIAGEQPYSGEINIIKDVFNSADDFPSWFKHQGYHNFYVAPSALEFDGEQNWVYRGRTPINGAPKHTADYPLWFDEIYRYFPTQEQAAELKLETPVYSSWIADRVSSREFTHWFNKSMGDKPLMGFWFSCDTHYPFSGKDDDKYYKPFEFGKGTEGGVKQSQKTDSYATMAKYADNYIGEIISFLKTTAPETIVVVTGDHGAREVPLFKPYQHVDKFDNDSALWDGSCNNKPYAHDQLFNTAAMISYLGSDPTIRAQFDQVKNQVIKTPSDHQDLVRTMYDLIGGVTHKSVPSSRNGRNLFEMAVNLTSNKQLRDHTSLRYTSIHAEAHVNDQLFRFESKSGTGEVFSGIYPTCVKVENRKMLKSGQIKNVRKIQRLYDYLNENNRVYNYKFRTNECEYPKTCNYPVSQKGFKRQDALIISSSWVGISVLIGLVLSGATYGVGKMVEMYRKRK</sequence>
<feature type="transmembrane region" description="Helical" evidence="2">
    <location>
        <begin position="96"/>
        <end position="115"/>
    </location>
</feature>
<dbReference type="Proteomes" id="UP001642409">
    <property type="component" value="Unassembled WGS sequence"/>
</dbReference>
<dbReference type="PANTHER" id="PTHR42693:SF33">
    <property type="entry name" value="ARYLSULFATASE"/>
    <property type="match status" value="1"/>
</dbReference>
<keyword evidence="2" id="KW-0472">Membrane</keyword>
<evidence type="ECO:0000313" key="6">
    <source>
        <dbReference type="Proteomes" id="UP001642409"/>
    </source>
</evidence>
<reference evidence="5 6" key="2">
    <citation type="submission" date="2024-07" db="EMBL/GenBank/DDBJ databases">
        <authorList>
            <person name="Akdeniz Z."/>
        </authorList>
    </citation>
    <scope>NUCLEOTIDE SEQUENCE [LARGE SCALE GENOMIC DNA]</scope>
</reference>
<feature type="transmembrane region" description="Helical" evidence="2">
    <location>
        <begin position="253"/>
        <end position="275"/>
    </location>
</feature>
<keyword evidence="2" id="KW-1133">Transmembrane helix</keyword>